<feature type="transmembrane region" description="Helical" evidence="1">
    <location>
        <begin position="51"/>
        <end position="69"/>
    </location>
</feature>
<organism evidence="2 3">
    <name type="scientific">Sphingobium indicum (strain DSM 16413 / CCM 7287 / MTCC 6362 / UT26 / NBRC 101211 / UT26S)</name>
    <name type="common">Sphingobium japonicum</name>
    <dbReference type="NCBI Taxonomy" id="452662"/>
    <lineage>
        <taxon>Bacteria</taxon>
        <taxon>Pseudomonadati</taxon>
        <taxon>Pseudomonadota</taxon>
        <taxon>Alphaproteobacteria</taxon>
        <taxon>Sphingomonadales</taxon>
        <taxon>Sphingomonadaceae</taxon>
        <taxon>Sphingobium</taxon>
    </lineage>
</organism>
<reference evidence="2 3" key="1">
    <citation type="journal article" date="2010" name="J. Bacteriol.">
        <title>Complete genome sequence of the representative gamma-hexachlorocyclohexane-degrading bacterium Sphingobium japonicum UT26.</title>
        <authorList>
            <person name="Nagata Y."/>
            <person name="Ohtsubo Y."/>
            <person name="Endo R."/>
            <person name="Ichikawa N."/>
            <person name="Ankai A."/>
            <person name="Oguchi A."/>
            <person name="Fukui S."/>
            <person name="Fujita N."/>
            <person name="Tsuda M."/>
        </authorList>
    </citation>
    <scope>NUCLEOTIDE SEQUENCE [LARGE SCALE GENOMIC DNA]</scope>
    <source>
        <strain evidence="3">DSM 16413 / CCM 7287 / MTCC 6362 / UT26 / NBRC 101211 / UT26S</strain>
        <plasmid evidence="2 3">pCHQ1</plasmid>
    </source>
</reference>
<keyword evidence="3" id="KW-1185">Reference proteome</keyword>
<accession>D4Z8Z8</accession>
<name>D4Z8Z8_SPHIU</name>
<keyword evidence="2" id="KW-0614">Plasmid</keyword>
<proteinExistence type="predicted"/>
<evidence type="ECO:0000256" key="1">
    <source>
        <dbReference type="SAM" id="Phobius"/>
    </source>
</evidence>
<dbReference type="HOGENOM" id="CLU_2439240_0_0_5"/>
<dbReference type="InterPro" id="IPR036259">
    <property type="entry name" value="MFS_trans_sf"/>
</dbReference>
<geneLocation type="plasmid" evidence="2 3">
    <name>pCHQ1</name>
</geneLocation>
<evidence type="ECO:0000313" key="2">
    <source>
        <dbReference type="EMBL" id="BAI99080.1"/>
    </source>
</evidence>
<sequence length="90" mass="9322">MLCFMLGMVLGIPVLIRLSQLRGTRFGVACAMLGAALSSLAFTAIPSGGATTAMIAYSLVGLFTGAISSSSTPPWSPSRAWTVLRVDATR</sequence>
<dbReference type="Proteomes" id="UP000007753">
    <property type="component" value="Plasmid pCHQ1"/>
</dbReference>
<evidence type="ECO:0000313" key="3">
    <source>
        <dbReference type="Proteomes" id="UP000007753"/>
    </source>
</evidence>
<keyword evidence="1" id="KW-0812">Transmembrane</keyword>
<keyword evidence="1" id="KW-0472">Membrane</keyword>
<protein>
    <submittedName>
        <fullName evidence="2">Uncharacterized protein</fullName>
    </submittedName>
</protein>
<dbReference type="SUPFAM" id="SSF103473">
    <property type="entry name" value="MFS general substrate transporter"/>
    <property type="match status" value="1"/>
</dbReference>
<feature type="transmembrane region" description="Helical" evidence="1">
    <location>
        <begin position="26"/>
        <end position="45"/>
    </location>
</feature>
<dbReference type="KEGG" id="sjp:SJA_P1-01280"/>
<keyword evidence="1" id="KW-1133">Transmembrane helix</keyword>
<dbReference type="EMBL" id="AP010805">
    <property type="protein sequence ID" value="BAI99080.1"/>
    <property type="molecule type" value="Genomic_DNA"/>
</dbReference>
<dbReference type="AlphaFoldDB" id="D4Z8Z8"/>
<gene>
    <name evidence="2" type="ordered locus">SJA_P1-01280</name>
</gene>